<accession>A0ABY0VCH9</accession>
<organism evidence="1 2">
    <name type="scientific">Schaalia radingae</name>
    <dbReference type="NCBI Taxonomy" id="131110"/>
    <lineage>
        <taxon>Bacteria</taxon>
        <taxon>Bacillati</taxon>
        <taxon>Actinomycetota</taxon>
        <taxon>Actinomycetes</taxon>
        <taxon>Actinomycetales</taxon>
        <taxon>Actinomycetaceae</taxon>
        <taxon>Schaalia</taxon>
    </lineage>
</organism>
<name>A0ABY0VCH9_9ACTO</name>
<sequence length="80" mass="9153">MKSNPELCRLYDMRNRLQRTLTDVRTACAELRAFDYQEYCQIVKVYGYALASVAAIADLITARIDQHIELIREAEAGKGK</sequence>
<evidence type="ECO:0000313" key="2">
    <source>
        <dbReference type="Proteomes" id="UP000198976"/>
    </source>
</evidence>
<protein>
    <submittedName>
        <fullName evidence="1">Uncharacterized protein</fullName>
    </submittedName>
</protein>
<evidence type="ECO:0000313" key="1">
    <source>
        <dbReference type="EMBL" id="SDU08499.1"/>
    </source>
</evidence>
<proteinExistence type="predicted"/>
<dbReference type="Proteomes" id="UP000198976">
    <property type="component" value="Chromosome I"/>
</dbReference>
<gene>
    <name evidence="1" type="ORF">SAMN04489714_2067</name>
</gene>
<dbReference type="EMBL" id="LT629792">
    <property type="protein sequence ID" value="SDU08499.1"/>
    <property type="molecule type" value="Genomic_DNA"/>
</dbReference>
<reference evidence="1 2" key="1">
    <citation type="submission" date="2016-10" db="EMBL/GenBank/DDBJ databases">
        <authorList>
            <person name="Varghese N."/>
            <person name="Submissions S."/>
        </authorList>
    </citation>
    <scope>NUCLEOTIDE SEQUENCE [LARGE SCALE GENOMIC DNA]</scope>
    <source>
        <strain evidence="1 2">DSM 9169</strain>
    </source>
</reference>
<keyword evidence="2" id="KW-1185">Reference proteome</keyword>